<feature type="non-terminal residue" evidence="2">
    <location>
        <position position="166"/>
    </location>
</feature>
<accession>A0AA38FNJ3</accession>
<protein>
    <submittedName>
        <fullName evidence="2">Uncharacterized protein</fullName>
    </submittedName>
</protein>
<evidence type="ECO:0000256" key="1">
    <source>
        <dbReference type="SAM" id="Phobius"/>
    </source>
</evidence>
<dbReference type="OMA" id="THAIAMP"/>
<dbReference type="EMBL" id="JAHRHJ020000008">
    <property type="protein sequence ID" value="KAH9306960.1"/>
    <property type="molecule type" value="Genomic_DNA"/>
</dbReference>
<keyword evidence="1" id="KW-0472">Membrane</keyword>
<gene>
    <name evidence="2" type="ORF">KI387_011364</name>
</gene>
<comment type="caution">
    <text evidence="2">The sequence shown here is derived from an EMBL/GenBank/DDBJ whole genome shotgun (WGS) entry which is preliminary data.</text>
</comment>
<keyword evidence="3" id="KW-1185">Reference proteome</keyword>
<sequence length="166" mass="18794">MDVKALAAGNKISGPNSQCSCGLAPLQRKLQKPNSAHIRRNMKNKKRRVGVKASISDESERPNMADEDMLVLRKRIHQMRMEEINYIPPQHWMEWEKKWHPTYGSDVCSSLVWLQSMLLNTRPAVAMALLALVSFSVPTSALFLLIQTLTHFKGVTIELLTALQIT</sequence>
<reference evidence="2 3" key="1">
    <citation type="journal article" date="2021" name="Nat. Plants">
        <title>The Taxus genome provides insights into paclitaxel biosynthesis.</title>
        <authorList>
            <person name="Xiong X."/>
            <person name="Gou J."/>
            <person name="Liao Q."/>
            <person name="Li Y."/>
            <person name="Zhou Q."/>
            <person name="Bi G."/>
            <person name="Li C."/>
            <person name="Du R."/>
            <person name="Wang X."/>
            <person name="Sun T."/>
            <person name="Guo L."/>
            <person name="Liang H."/>
            <person name="Lu P."/>
            <person name="Wu Y."/>
            <person name="Zhang Z."/>
            <person name="Ro D.K."/>
            <person name="Shang Y."/>
            <person name="Huang S."/>
            <person name="Yan J."/>
        </authorList>
    </citation>
    <scope>NUCLEOTIDE SEQUENCE [LARGE SCALE GENOMIC DNA]</scope>
    <source>
        <strain evidence="2">Ta-2019</strain>
    </source>
</reference>
<dbReference type="PANTHER" id="PTHR33782:SF5">
    <property type="entry name" value="MEDIATOR OF RNA POLYMERASE II TRANSCRIPTION SUBUNIT"/>
    <property type="match status" value="1"/>
</dbReference>
<dbReference type="AlphaFoldDB" id="A0AA38FNJ3"/>
<proteinExistence type="predicted"/>
<name>A0AA38FNJ3_TAXCH</name>
<dbReference type="PANTHER" id="PTHR33782">
    <property type="entry name" value="OS01G0121600 PROTEIN"/>
    <property type="match status" value="1"/>
</dbReference>
<feature type="transmembrane region" description="Helical" evidence="1">
    <location>
        <begin position="124"/>
        <end position="146"/>
    </location>
</feature>
<dbReference type="Proteomes" id="UP000824469">
    <property type="component" value="Unassembled WGS sequence"/>
</dbReference>
<evidence type="ECO:0000313" key="3">
    <source>
        <dbReference type="Proteomes" id="UP000824469"/>
    </source>
</evidence>
<keyword evidence="1" id="KW-1133">Transmembrane helix</keyword>
<keyword evidence="1" id="KW-0812">Transmembrane</keyword>
<organism evidence="2 3">
    <name type="scientific">Taxus chinensis</name>
    <name type="common">Chinese yew</name>
    <name type="synonym">Taxus wallichiana var. chinensis</name>
    <dbReference type="NCBI Taxonomy" id="29808"/>
    <lineage>
        <taxon>Eukaryota</taxon>
        <taxon>Viridiplantae</taxon>
        <taxon>Streptophyta</taxon>
        <taxon>Embryophyta</taxon>
        <taxon>Tracheophyta</taxon>
        <taxon>Spermatophyta</taxon>
        <taxon>Pinopsida</taxon>
        <taxon>Pinidae</taxon>
        <taxon>Conifers II</taxon>
        <taxon>Cupressales</taxon>
        <taxon>Taxaceae</taxon>
        <taxon>Taxus</taxon>
    </lineage>
</organism>
<evidence type="ECO:0000313" key="2">
    <source>
        <dbReference type="EMBL" id="KAH9306960.1"/>
    </source>
</evidence>